<protein>
    <submittedName>
        <fullName evidence="3">Putative SufE protein</fullName>
    </submittedName>
</protein>
<dbReference type="Gene3D" id="3.90.1010.10">
    <property type="match status" value="1"/>
</dbReference>
<dbReference type="EMBL" id="AAOH01000005">
    <property type="protein sequence ID" value="EAR27992.1"/>
    <property type="molecule type" value="Genomic_DNA"/>
</dbReference>
<dbReference type="SUPFAM" id="SSF82649">
    <property type="entry name" value="SufE/NifU"/>
    <property type="match status" value="1"/>
</dbReference>
<keyword evidence="4" id="KW-1185">Reference proteome</keyword>
<dbReference type="OrthoDB" id="9799320at2"/>
<dbReference type="AlphaFoldDB" id="A4CCA5"/>
<comment type="similarity">
    <text evidence="1">Belongs to the SufE family.</text>
</comment>
<gene>
    <name evidence="3" type="ORF">PTD2_19260</name>
</gene>
<dbReference type="RefSeq" id="WP_009839824.1">
    <property type="nucleotide sequence ID" value="NZ_CH959301.1"/>
</dbReference>
<feature type="domain" description="Fe-S metabolism associated" evidence="2">
    <location>
        <begin position="12"/>
        <end position="131"/>
    </location>
</feature>
<proteinExistence type="inferred from homology"/>
<dbReference type="STRING" id="87626.PTD2_19260"/>
<dbReference type="eggNOG" id="COG2166">
    <property type="taxonomic scope" value="Bacteria"/>
</dbReference>
<evidence type="ECO:0000256" key="1">
    <source>
        <dbReference type="ARBA" id="ARBA00010282"/>
    </source>
</evidence>
<sequence length="136" mass="15274">MQSHYNTTKTKLISLPSWQDKYREIMLLGKTLPLLPNELKVDNAKVNGCESNVWLYLSLDETETTLLVVSDSDTRIVKGLIALIVNCFNGLTPAQALEVNISEEFEQMGLLKHLSPSRGNGIKAIVAMIQQYCENY</sequence>
<dbReference type="InterPro" id="IPR003808">
    <property type="entry name" value="Fe-S_metab-assoc_dom"/>
</dbReference>
<organism evidence="3 4">
    <name type="scientific">Pseudoalteromonas tunicata D2</name>
    <dbReference type="NCBI Taxonomy" id="87626"/>
    <lineage>
        <taxon>Bacteria</taxon>
        <taxon>Pseudomonadati</taxon>
        <taxon>Pseudomonadota</taxon>
        <taxon>Gammaproteobacteria</taxon>
        <taxon>Alteromonadales</taxon>
        <taxon>Pseudoalteromonadaceae</taxon>
        <taxon>Pseudoalteromonas</taxon>
    </lineage>
</organism>
<dbReference type="Proteomes" id="UP000006201">
    <property type="component" value="Unassembled WGS sequence"/>
</dbReference>
<comment type="caution">
    <text evidence="3">The sequence shown here is derived from an EMBL/GenBank/DDBJ whole genome shotgun (WGS) entry which is preliminary data.</text>
</comment>
<dbReference type="Pfam" id="PF02657">
    <property type="entry name" value="SufE"/>
    <property type="match status" value="1"/>
</dbReference>
<accession>A4CCA5</accession>
<reference evidence="3 4" key="1">
    <citation type="submission" date="2006-02" db="EMBL/GenBank/DDBJ databases">
        <authorList>
            <person name="Moran M.A."/>
            <person name="Kjelleberg S."/>
            <person name="Egan S."/>
            <person name="Saunders N."/>
            <person name="Thomas T."/>
            <person name="Ferriera S."/>
            <person name="Johnson J."/>
            <person name="Kravitz S."/>
            <person name="Halpern A."/>
            <person name="Remington K."/>
            <person name="Beeson K."/>
            <person name="Tran B."/>
            <person name="Rogers Y.-H."/>
            <person name="Friedman R."/>
            <person name="Venter J.C."/>
        </authorList>
    </citation>
    <scope>NUCLEOTIDE SEQUENCE [LARGE SCALE GENOMIC DNA]</scope>
    <source>
        <strain evidence="3 4">D2</strain>
    </source>
</reference>
<dbReference type="HOGENOM" id="CLU_124502_1_0_6"/>
<evidence type="ECO:0000259" key="2">
    <source>
        <dbReference type="Pfam" id="PF02657"/>
    </source>
</evidence>
<evidence type="ECO:0000313" key="4">
    <source>
        <dbReference type="Proteomes" id="UP000006201"/>
    </source>
</evidence>
<name>A4CCA5_9GAMM</name>
<dbReference type="PANTHER" id="PTHR43597:SF5">
    <property type="entry name" value="SUFE-LIKE PROTEIN 2, CHLOROPLASTIC"/>
    <property type="match status" value="1"/>
</dbReference>
<dbReference type="PANTHER" id="PTHR43597">
    <property type="entry name" value="SULFUR ACCEPTOR PROTEIN CSDE"/>
    <property type="match status" value="1"/>
</dbReference>
<evidence type="ECO:0000313" key="3">
    <source>
        <dbReference type="EMBL" id="EAR27992.1"/>
    </source>
</evidence>